<evidence type="ECO:0000313" key="5">
    <source>
        <dbReference type="Proteomes" id="UP000277671"/>
    </source>
</evidence>
<evidence type="ECO:0000313" key="4">
    <source>
        <dbReference type="EMBL" id="RKR87946.1"/>
    </source>
</evidence>
<reference evidence="4 5" key="1">
    <citation type="submission" date="2018-10" db="EMBL/GenBank/DDBJ databases">
        <title>Sequencing the genomes of 1000 actinobacteria strains.</title>
        <authorList>
            <person name="Klenk H.-P."/>
        </authorList>
    </citation>
    <scope>NUCLEOTIDE SEQUENCE [LARGE SCALE GENOMIC DNA]</scope>
    <source>
        <strain evidence="4 5">DSM 45175</strain>
    </source>
</reference>
<proteinExistence type="inferred from homology"/>
<dbReference type="Pfam" id="PF00348">
    <property type="entry name" value="polyprenyl_synt"/>
    <property type="match status" value="1"/>
</dbReference>
<accession>A0A495JG25</accession>
<dbReference type="InterPro" id="IPR008949">
    <property type="entry name" value="Isoprenoid_synthase_dom_sf"/>
</dbReference>
<protein>
    <submittedName>
        <fullName evidence="4">Geranylgeranyl diphosphate synthase type I</fullName>
    </submittedName>
</protein>
<keyword evidence="5" id="KW-1185">Reference proteome</keyword>
<dbReference type="PROSITE" id="PS00444">
    <property type="entry name" value="POLYPRENYL_SYNTHASE_2"/>
    <property type="match status" value="1"/>
</dbReference>
<name>A0A495JG25_9ACTN</name>
<dbReference type="PANTHER" id="PTHR12001">
    <property type="entry name" value="GERANYLGERANYL PYROPHOSPHATE SYNTHASE"/>
    <property type="match status" value="1"/>
</dbReference>
<dbReference type="GO" id="GO:0046872">
    <property type="term" value="F:metal ion binding"/>
    <property type="evidence" value="ECO:0007669"/>
    <property type="project" value="UniProtKB-KW"/>
</dbReference>
<keyword evidence="3" id="KW-0808">Transferase</keyword>
<gene>
    <name evidence="4" type="ORF">BDK92_2249</name>
</gene>
<evidence type="ECO:0000256" key="2">
    <source>
        <dbReference type="ARBA" id="ARBA00022842"/>
    </source>
</evidence>
<dbReference type="AlphaFoldDB" id="A0A495JG25"/>
<comment type="similarity">
    <text evidence="3">Belongs to the FPP/GGPP synthase family.</text>
</comment>
<dbReference type="InterPro" id="IPR033749">
    <property type="entry name" value="Polyprenyl_synt_CS"/>
</dbReference>
<dbReference type="SUPFAM" id="SSF48576">
    <property type="entry name" value="Terpenoid synthases"/>
    <property type="match status" value="1"/>
</dbReference>
<comment type="caution">
    <text evidence="4">The sequence shown here is derived from an EMBL/GenBank/DDBJ whole genome shotgun (WGS) entry which is preliminary data.</text>
</comment>
<dbReference type="GO" id="GO:0004659">
    <property type="term" value="F:prenyltransferase activity"/>
    <property type="evidence" value="ECO:0007669"/>
    <property type="project" value="InterPro"/>
</dbReference>
<dbReference type="GO" id="GO:0008299">
    <property type="term" value="P:isoprenoid biosynthetic process"/>
    <property type="evidence" value="ECO:0007669"/>
    <property type="project" value="InterPro"/>
</dbReference>
<dbReference type="Gene3D" id="1.10.600.10">
    <property type="entry name" value="Farnesyl Diphosphate Synthase"/>
    <property type="match status" value="1"/>
</dbReference>
<dbReference type="EMBL" id="RBKT01000001">
    <property type="protein sequence ID" value="RKR87946.1"/>
    <property type="molecule type" value="Genomic_DNA"/>
</dbReference>
<keyword evidence="2" id="KW-0460">Magnesium</keyword>
<dbReference type="SFLD" id="SFLDS00005">
    <property type="entry name" value="Isoprenoid_Synthase_Type_I"/>
    <property type="match status" value="1"/>
</dbReference>
<dbReference type="OrthoDB" id="4497239at2"/>
<dbReference type="PANTHER" id="PTHR12001:SF71">
    <property type="entry name" value="(2E,6E)-FARNESYL DIPHOSPHATE SYNTHASE"/>
    <property type="match status" value="1"/>
</dbReference>
<evidence type="ECO:0000256" key="3">
    <source>
        <dbReference type="RuleBase" id="RU004466"/>
    </source>
</evidence>
<organism evidence="4 5">
    <name type="scientific">Micromonospora pisi</name>
    <dbReference type="NCBI Taxonomy" id="589240"/>
    <lineage>
        <taxon>Bacteria</taxon>
        <taxon>Bacillati</taxon>
        <taxon>Actinomycetota</taxon>
        <taxon>Actinomycetes</taxon>
        <taxon>Micromonosporales</taxon>
        <taxon>Micromonosporaceae</taxon>
        <taxon>Micromonospora</taxon>
    </lineage>
</organism>
<evidence type="ECO:0000256" key="1">
    <source>
        <dbReference type="ARBA" id="ARBA00022723"/>
    </source>
</evidence>
<dbReference type="CDD" id="cd00685">
    <property type="entry name" value="Trans_IPPS_HT"/>
    <property type="match status" value="1"/>
</dbReference>
<dbReference type="PROSITE" id="PS00723">
    <property type="entry name" value="POLYPRENYL_SYNTHASE_1"/>
    <property type="match status" value="1"/>
</dbReference>
<dbReference type="RefSeq" id="WP_121156635.1">
    <property type="nucleotide sequence ID" value="NZ_RBKT01000001.1"/>
</dbReference>
<dbReference type="InterPro" id="IPR000092">
    <property type="entry name" value="Polyprenyl_synt"/>
</dbReference>
<keyword evidence="1" id="KW-0479">Metal-binding</keyword>
<dbReference type="Proteomes" id="UP000277671">
    <property type="component" value="Unassembled WGS sequence"/>
</dbReference>
<sequence>MTMTLPGFLAEVDTLVQPEIRAALDRIDERTRLTAGYQLGYWDADGQPTTRGGGKGLRPALVLLSARAAGKTAEDALPGAVAVELVHNFSLLHDDVIDGDAERRHRPTAWAAFGIGPAILAGDAMLSLAGDVLSAMPGHGGTWGLRYLNAAVRRLIAGQAADVAFEHRVTVTLDECLTMARDKTAALLSCSATLGAVVCGGPPALTLGLALYGDRLGLAFQLVDDLLGIWGEPAVTGKPVLADLVARKKSVPVVRALTAGGTASEQLQELYATPGELSTADLALAADLIEETGARDWTEKEADRLLTEALAELDRLTEVGASDGPEANALAEVHRELVEIARFMTGRDH</sequence>